<dbReference type="Proteomes" id="UP001165960">
    <property type="component" value="Unassembled WGS sequence"/>
</dbReference>
<gene>
    <name evidence="1" type="ORF">DSO57_1039388</name>
</gene>
<sequence>MAFQARPASPVGVQPDSGMGRDRPGVFPSPSPGSATSNEGDSYCLSSPQRASHPGL</sequence>
<keyword evidence="2" id="KW-1185">Reference proteome</keyword>
<dbReference type="EMBL" id="QTSX02000649">
    <property type="protein sequence ID" value="KAJ9086837.1"/>
    <property type="molecule type" value="Genomic_DNA"/>
</dbReference>
<accession>A0ACC2UKE7</accession>
<evidence type="ECO:0000313" key="1">
    <source>
        <dbReference type="EMBL" id="KAJ9086837.1"/>
    </source>
</evidence>
<evidence type="ECO:0000313" key="2">
    <source>
        <dbReference type="Proteomes" id="UP001165960"/>
    </source>
</evidence>
<proteinExistence type="predicted"/>
<comment type="caution">
    <text evidence="1">The sequence shown here is derived from an EMBL/GenBank/DDBJ whole genome shotgun (WGS) entry which is preliminary data.</text>
</comment>
<reference evidence="1" key="1">
    <citation type="submission" date="2022-04" db="EMBL/GenBank/DDBJ databases">
        <title>Genome of the entomopathogenic fungus Entomophthora muscae.</title>
        <authorList>
            <person name="Elya C."/>
            <person name="Lovett B.R."/>
            <person name="Lee E."/>
            <person name="Macias A.M."/>
            <person name="Hajek A.E."/>
            <person name="De Bivort B.L."/>
            <person name="Kasson M.T."/>
            <person name="De Fine Licht H.H."/>
            <person name="Stajich J.E."/>
        </authorList>
    </citation>
    <scope>NUCLEOTIDE SEQUENCE</scope>
    <source>
        <strain evidence="1">Berkeley</strain>
    </source>
</reference>
<organism evidence="1 2">
    <name type="scientific">Entomophthora muscae</name>
    <dbReference type="NCBI Taxonomy" id="34485"/>
    <lineage>
        <taxon>Eukaryota</taxon>
        <taxon>Fungi</taxon>
        <taxon>Fungi incertae sedis</taxon>
        <taxon>Zoopagomycota</taxon>
        <taxon>Entomophthoromycotina</taxon>
        <taxon>Entomophthoromycetes</taxon>
        <taxon>Entomophthorales</taxon>
        <taxon>Entomophthoraceae</taxon>
        <taxon>Entomophthora</taxon>
    </lineage>
</organism>
<name>A0ACC2UKE7_9FUNG</name>
<protein>
    <submittedName>
        <fullName evidence="1">Uncharacterized protein</fullName>
    </submittedName>
</protein>